<feature type="transmembrane region" description="Helical" evidence="1">
    <location>
        <begin position="44"/>
        <end position="61"/>
    </location>
</feature>
<reference evidence="2 3" key="1">
    <citation type="submission" date="2021-03" db="EMBL/GenBank/DDBJ databases">
        <title>Genomic Encyclopedia of Type Strains, Phase IV (KMG-IV): sequencing the most valuable type-strain genomes for metagenomic binning, comparative biology and taxonomic classification.</title>
        <authorList>
            <person name="Goeker M."/>
        </authorList>
    </citation>
    <scope>NUCLEOTIDE SEQUENCE [LARGE SCALE GENOMIC DNA]</scope>
    <source>
        <strain evidence="2 3">DSM 27563</strain>
    </source>
</reference>
<name>A0ABS4KDA4_9FIRM</name>
<evidence type="ECO:0000256" key="1">
    <source>
        <dbReference type="SAM" id="Phobius"/>
    </source>
</evidence>
<accession>A0ABS4KDA4</accession>
<dbReference type="EMBL" id="JAGGLJ010000012">
    <property type="protein sequence ID" value="MBP2025745.1"/>
    <property type="molecule type" value="Genomic_DNA"/>
</dbReference>
<keyword evidence="3" id="KW-1185">Reference proteome</keyword>
<proteinExistence type="predicted"/>
<dbReference type="RefSeq" id="WP_210061182.1">
    <property type="nucleotide sequence ID" value="NZ_JAGGLJ010000012.1"/>
</dbReference>
<keyword evidence="1" id="KW-0812">Transmembrane</keyword>
<evidence type="ECO:0000313" key="2">
    <source>
        <dbReference type="EMBL" id="MBP2025745.1"/>
    </source>
</evidence>
<feature type="transmembrane region" description="Helical" evidence="1">
    <location>
        <begin position="12"/>
        <end position="32"/>
    </location>
</feature>
<sequence length="74" mass="8911">MKNKIFNESIKYYIQTFIVNILIMILIDFLSIKYNLIYFPMKSFKNIIIIQIFTIYIFTLVQCAEFSQVLKEEA</sequence>
<organism evidence="2 3">
    <name type="scientific">Peptoniphilus stercorisuis</name>
    <dbReference type="NCBI Taxonomy" id="1436965"/>
    <lineage>
        <taxon>Bacteria</taxon>
        <taxon>Bacillati</taxon>
        <taxon>Bacillota</taxon>
        <taxon>Tissierellia</taxon>
        <taxon>Tissierellales</taxon>
        <taxon>Peptoniphilaceae</taxon>
        <taxon>Peptoniphilus</taxon>
    </lineage>
</organism>
<dbReference type="Proteomes" id="UP001519306">
    <property type="component" value="Unassembled WGS sequence"/>
</dbReference>
<evidence type="ECO:0000313" key="3">
    <source>
        <dbReference type="Proteomes" id="UP001519306"/>
    </source>
</evidence>
<gene>
    <name evidence="2" type="ORF">J2Z71_001292</name>
</gene>
<keyword evidence="1" id="KW-1133">Transmembrane helix</keyword>
<keyword evidence="1" id="KW-0472">Membrane</keyword>
<protein>
    <submittedName>
        <fullName evidence="2">Uncharacterized protein</fullName>
    </submittedName>
</protein>
<comment type="caution">
    <text evidence="2">The sequence shown here is derived from an EMBL/GenBank/DDBJ whole genome shotgun (WGS) entry which is preliminary data.</text>
</comment>